<organism evidence="3 4">
    <name type="scientific">Tetrahymena thermophila (strain SB210)</name>
    <dbReference type="NCBI Taxonomy" id="312017"/>
    <lineage>
        <taxon>Eukaryota</taxon>
        <taxon>Sar</taxon>
        <taxon>Alveolata</taxon>
        <taxon>Ciliophora</taxon>
        <taxon>Intramacronucleata</taxon>
        <taxon>Oligohymenophorea</taxon>
        <taxon>Hymenostomatida</taxon>
        <taxon>Tetrahymenina</taxon>
        <taxon>Tetrahymenidae</taxon>
        <taxon>Tetrahymena</taxon>
    </lineage>
</organism>
<name>W7X553_TETTS</name>
<dbReference type="Pfam" id="PF07885">
    <property type="entry name" value="Ion_trans_2"/>
    <property type="match status" value="1"/>
</dbReference>
<feature type="transmembrane region" description="Helical" evidence="1">
    <location>
        <begin position="6"/>
        <end position="23"/>
    </location>
</feature>
<dbReference type="InterPro" id="IPR018490">
    <property type="entry name" value="cNMP-bd_dom_sf"/>
</dbReference>
<dbReference type="PANTHER" id="PTHR47823:SF9">
    <property type="entry name" value="CHROMOSOME UNDETERMINED SCAFFOLD_10, WHOLE GENOME SHOTGUN SEQUENCE"/>
    <property type="match status" value="1"/>
</dbReference>
<dbReference type="SUPFAM" id="SSF81324">
    <property type="entry name" value="Voltage-gated potassium channels"/>
    <property type="match status" value="1"/>
</dbReference>
<dbReference type="Gene3D" id="1.10.287.630">
    <property type="entry name" value="Helix hairpin bin"/>
    <property type="match status" value="1"/>
</dbReference>
<sequence>MYINAFYWSIVTMVTLGYGDIIPITLNEKIYAIGVALVGCFILSYSMNQVGEILNGLAKSNTMFKEKLQQLNNYFSKNCLERDLQLKVIKYYEYLQQEDQECINEGYKLIQQLPDQLRKEIQSKLYQNLFLNKKFFSLNFSKEFLHSLSLKIQEDVLHPKQILYQKDEHPQRLYFVLNGKREMIGEIEFFSDKQYEQSAKSMSVTNVAYIEKADFLIELYKYPTDYLILYTVTF</sequence>
<dbReference type="Proteomes" id="UP000009168">
    <property type="component" value="Unassembled WGS sequence"/>
</dbReference>
<keyword evidence="1" id="KW-1133">Transmembrane helix</keyword>
<evidence type="ECO:0000256" key="1">
    <source>
        <dbReference type="SAM" id="Phobius"/>
    </source>
</evidence>
<keyword evidence="1" id="KW-0812">Transmembrane</keyword>
<dbReference type="OrthoDB" id="415460at2759"/>
<accession>W7X553</accession>
<dbReference type="RefSeq" id="XP_012652980.1">
    <property type="nucleotide sequence ID" value="XM_012797526.1"/>
</dbReference>
<gene>
    <name evidence="3" type="ORF">TTHERM_000382178</name>
</gene>
<feature type="transmembrane region" description="Helical" evidence="1">
    <location>
        <begin position="30"/>
        <end position="47"/>
    </location>
</feature>
<evidence type="ECO:0000313" key="4">
    <source>
        <dbReference type="Proteomes" id="UP000009168"/>
    </source>
</evidence>
<dbReference type="KEGG" id="tet:TTHERM_000382178"/>
<proteinExistence type="predicted"/>
<keyword evidence="1" id="KW-0472">Membrane</keyword>
<dbReference type="PANTHER" id="PTHR47823">
    <property type="entry name" value="ION_TRANS DOMAIN-CONTAINING PROTEIN"/>
    <property type="match status" value="1"/>
</dbReference>
<protein>
    <submittedName>
        <fullName evidence="3">Cation channel family protein</fullName>
    </submittedName>
</protein>
<dbReference type="InParanoid" id="W7X553"/>
<dbReference type="Gene3D" id="1.10.287.70">
    <property type="match status" value="1"/>
</dbReference>
<evidence type="ECO:0000313" key="3">
    <source>
        <dbReference type="EMBL" id="EWS74495.1"/>
    </source>
</evidence>
<dbReference type="SUPFAM" id="SSF51206">
    <property type="entry name" value="cAMP-binding domain-like"/>
    <property type="match status" value="1"/>
</dbReference>
<dbReference type="GeneID" id="24438673"/>
<dbReference type="InterPro" id="IPR013099">
    <property type="entry name" value="K_chnl_dom"/>
</dbReference>
<dbReference type="InterPro" id="IPR014710">
    <property type="entry name" value="RmlC-like_jellyroll"/>
</dbReference>
<dbReference type="EMBL" id="GG662706">
    <property type="protein sequence ID" value="EWS74495.1"/>
    <property type="molecule type" value="Genomic_DNA"/>
</dbReference>
<feature type="domain" description="Potassium channel" evidence="2">
    <location>
        <begin position="2"/>
        <end position="54"/>
    </location>
</feature>
<evidence type="ECO:0000259" key="2">
    <source>
        <dbReference type="Pfam" id="PF07885"/>
    </source>
</evidence>
<reference evidence="4" key="1">
    <citation type="journal article" date="2006" name="PLoS Biol.">
        <title>Macronuclear genome sequence of the ciliate Tetrahymena thermophila, a model eukaryote.</title>
        <authorList>
            <person name="Eisen J.A."/>
            <person name="Coyne R.S."/>
            <person name="Wu M."/>
            <person name="Wu D."/>
            <person name="Thiagarajan M."/>
            <person name="Wortman J.R."/>
            <person name="Badger J.H."/>
            <person name="Ren Q."/>
            <person name="Amedeo P."/>
            <person name="Jones K.M."/>
            <person name="Tallon L.J."/>
            <person name="Delcher A.L."/>
            <person name="Salzberg S.L."/>
            <person name="Silva J.C."/>
            <person name="Haas B.J."/>
            <person name="Majoros W.H."/>
            <person name="Farzad M."/>
            <person name="Carlton J.M."/>
            <person name="Smith R.K. Jr."/>
            <person name="Garg J."/>
            <person name="Pearlman R.E."/>
            <person name="Karrer K.M."/>
            <person name="Sun L."/>
            <person name="Manning G."/>
            <person name="Elde N.C."/>
            <person name="Turkewitz A.P."/>
            <person name="Asai D.J."/>
            <person name="Wilkes D.E."/>
            <person name="Wang Y."/>
            <person name="Cai H."/>
            <person name="Collins K."/>
            <person name="Stewart B.A."/>
            <person name="Lee S.R."/>
            <person name="Wilamowska K."/>
            <person name="Weinberg Z."/>
            <person name="Ruzzo W.L."/>
            <person name="Wloga D."/>
            <person name="Gaertig J."/>
            <person name="Frankel J."/>
            <person name="Tsao C.-C."/>
            <person name="Gorovsky M.A."/>
            <person name="Keeling P.J."/>
            <person name="Waller R.F."/>
            <person name="Patron N.J."/>
            <person name="Cherry J.M."/>
            <person name="Stover N.A."/>
            <person name="Krieger C.J."/>
            <person name="del Toro C."/>
            <person name="Ryder H.F."/>
            <person name="Williamson S.C."/>
            <person name="Barbeau R.A."/>
            <person name="Hamilton E.P."/>
            <person name="Orias E."/>
        </authorList>
    </citation>
    <scope>NUCLEOTIDE SEQUENCE [LARGE SCALE GENOMIC DNA]</scope>
    <source>
        <strain evidence="4">SB210</strain>
    </source>
</reference>
<dbReference type="AlphaFoldDB" id="W7X553"/>
<keyword evidence="4" id="KW-1185">Reference proteome</keyword>
<dbReference type="CDD" id="cd00038">
    <property type="entry name" value="CAP_ED"/>
    <property type="match status" value="1"/>
</dbReference>
<dbReference type="Gene3D" id="2.60.120.10">
    <property type="entry name" value="Jelly Rolls"/>
    <property type="match status" value="1"/>
</dbReference>
<dbReference type="InterPro" id="IPR000595">
    <property type="entry name" value="cNMP-bd_dom"/>
</dbReference>